<proteinExistence type="predicted"/>
<dbReference type="SUPFAM" id="SSF48695">
    <property type="entry name" value="Multiheme cytochromes"/>
    <property type="match status" value="1"/>
</dbReference>
<dbReference type="Gene3D" id="3.90.10.10">
    <property type="entry name" value="Cytochrome C3"/>
    <property type="match status" value="1"/>
</dbReference>
<dbReference type="NCBIfam" id="NF038038">
    <property type="entry name" value="cytoc_DsrJ"/>
    <property type="match status" value="1"/>
</dbReference>
<dbReference type="eggNOG" id="ENOG5032SEM">
    <property type="taxonomic scope" value="Bacteria"/>
</dbReference>
<dbReference type="AlphaFoldDB" id="I4D614"/>
<accession>I4D614</accession>
<dbReference type="RefSeq" id="WP_014827241.1">
    <property type="nucleotide sequence ID" value="NC_018068.1"/>
</dbReference>
<evidence type="ECO:0000313" key="1">
    <source>
        <dbReference type="EMBL" id="AFM41238.1"/>
    </source>
</evidence>
<dbReference type="HOGENOM" id="CLU_130444_0_0_9"/>
<keyword evidence="2" id="KW-1185">Reference proteome</keyword>
<sequence>MYKGGRIIASLVIFVAVLAFPFFYNLGKAAAGPVINVPSNSQCVEPAAYMRANHMQLLNEWRDQYVREGKTVYVNSQGKSFDINIDTCTKCHYANSSTAVNHPAVSTTGANPATNTTGASNSVVNPSDQFCVTCHNYASVEPTCWSCHNLPGGANQ</sequence>
<dbReference type="InterPro" id="IPR047668">
    <property type="entry name" value="DsrJ"/>
</dbReference>
<dbReference type="STRING" id="646529.Desaci_2283"/>
<organism evidence="1 2">
    <name type="scientific">Desulfosporosinus acidiphilus (strain DSM 22704 / JCM 16185 / SJ4)</name>
    <dbReference type="NCBI Taxonomy" id="646529"/>
    <lineage>
        <taxon>Bacteria</taxon>
        <taxon>Bacillati</taxon>
        <taxon>Bacillota</taxon>
        <taxon>Clostridia</taxon>
        <taxon>Eubacteriales</taxon>
        <taxon>Desulfitobacteriaceae</taxon>
        <taxon>Desulfosporosinus</taxon>
    </lineage>
</organism>
<dbReference type="InterPro" id="IPR036280">
    <property type="entry name" value="Multihaem_cyt_sf"/>
</dbReference>
<evidence type="ECO:0000313" key="2">
    <source>
        <dbReference type="Proteomes" id="UP000002892"/>
    </source>
</evidence>
<protein>
    <submittedName>
        <fullName evidence="1">Putative sulfite reductase-associated electron transfer protein DsrJ</fullName>
    </submittedName>
</protein>
<reference evidence="1 2" key="1">
    <citation type="journal article" date="2012" name="J. Bacteriol.">
        <title>Complete genome sequences of Desulfosporosinus orientis DSM765T, Desulfosporosinus youngiae DSM17734T, Desulfosporosinus meridiei DSM13257T, and Desulfosporosinus acidiphilus DSM22704T.</title>
        <authorList>
            <person name="Pester M."/>
            <person name="Brambilla E."/>
            <person name="Alazard D."/>
            <person name="Rattei T."/>
            <person name="Weinmaier T."/>
            <person name="Han J."/>
            <person name="Lucas S."/>
            <person name="Lapidus A."/>
            <person name="Cheng J.F."/>
            <person name="Goodwin L."/>
            <person name="Pitluck S."/>
            <person name="Peters L."/>
            <person name="Ovchinnikova G."/>
            <person name="Teshima H."/>
            <person name="Detter J.C."/>
            <person name="Han C.S."/>
            <person name="Tapia R."/>
            <person name="Land M.L."/>
            <person name="Hauser L."/>
            <person name="Kyrpides N.C."/>
            <person name="Ivanova N.N."/>
            <person name="Pagani I."/>
            <person name="Huntmann M."/>
            <person name="Wei C.L."/>
            <person name="Davenport K.W."/>
            <person name="Daligault H."/>
            <person name="Chain P.S."/>
            <person name="Chen A."/>
            <person name="Mavromatis K."/>
            <person name="Markowitz V."/>
            <person name="Szeto E."/>
            <person name="Mikhailova N."/>
            <person name="Pati A."/>
            <person name="Wagner M."/>
            <person name="Woyke T."/>
            <person name="Ollivier B."/>
            <person name="Klenk H.P."/>
            <person name="Spring S."/>
            <person name="Loy A."/>
        </authorList>
    </citation>
    <scope>NUCLEOTIDE SEQUENCE [LARGE SCALE GENOMIC DNA]</scope>
    <source>
        <strain evidence="2">DSM 22704 / JCM 16185 / SJ4</strain>
    </source>
</reference>
<dbReference type="OrthoDB" id="9790557at2"/>
<name>I4D614_DESAJ</name>
<dbReference type="KEGG" id="dai:Desaci_2283"/>
<dbReference type="EMBL" id="CP003639">
    <property type="protein sequence ID" value="AFM41238.1"/>
    <property type="molecule type" value="Genomic_DNA"/>
</dbReference>
<gene>
    <name evidence="1" type="ordered locus">Desaci_2283</name>
</gene>
<dbReference type="Proteomes" id="UP000002892">
    <property type="component" value="Chromosome"/>
</dbReference>